<evidence type="ECO:0000256" key="12">
    <source>
        <dbReference type="HAMAP-Rule" id="MF_00418"/>
    </source>
</evidence>
<dbReference type="InterPro" id="IPR005263">
    <property type="entry name" value="DapA"/>
</dbReference>
<dbReference type="PROSITE" id="PS00665">
    <property type="entry name" value="DHDPS_1"/>
    <property type="match status" value="1"/>
</dbReference>
<dbReference type="SMART" id="SM01130">
    <property type="entry name" value="DHDPS"/>
    <property type="match status" value="1"/>
</dbReference>
<keyword evidence="10 12" id="KW-0704">Schiff base</keyword>
<dbReference type="EMBL" id="AVPF01000124">
    <property type="protein sequence ID" value="KGX83286.1"/>
    <property type="molecule type" value="Genomic_DNA"/>
</dbReference>
<evidence type="ECO:0000313" key="16">
    <source>
        <dbReference type="EMBL" id="KGX83286.1"/>
    </source>
</evidence>
<comment type="subcellular location">
    <subcellularLocation>
        <location evidence="12">Cytoplasm</location>
    </subcellularLocation>
</comment>
<accession>A0A0A5FR64</accession>
<evidence type="ECO:0000256" key="2">
    <source>
        <dbReference type="ARBA" id="ARBA00005120"/>
    </source>
</evidence>
<dbReference type="GO" id="GO:0009089">
    <property type="term" value="P:lysine biosynthetic process via diaminopimelate"/>
    <property type="evidence" value="ECO:0007669"/>
    <property type="project" value="UniProtKB-UniRule"/>
</dbReference>
<evidence type="ECO:0000313" key="17">
    <source>
        <dbReference type="Proteomes" id="UP000030403"/>
    </source>
</evidence>
<dbReference type="Proteomes" id="UP000030403">
    <property type="component" value="Unassembled WGS sequence"/>
</dbReference>
<keyword evidence="9 12" id="KW-0456">Lyase</keyword>
<dbReference type="Pfam" id="PF00701">
    <property type="entry name" value="DHDPS"/>
    <property type="match status" value="1"/>
</dbReference>
<dbReference type="AlphaFoldDB" id="A0A0A5FR64"/>
<dbReference type="PIRSF" id="PIRSF001365">
    <property type="entry name" value="DHDPS"/>
    <property type="match status" value="1"/>
</dbReference>
<evidence type="ECO:0000256" key="1">
    <source>
        <dbReference type="ARBA" id="ARBA00003294"/>
    </source>
</evidence>
<feature type="site" description="Part of a proton relay during catalysis" evidence="12">
    <location>
        <position position="45"/>
    </location>
</feature>
<dbReference type="SUPFAM" id="SSF51569">
    <property type="entry name" value="Aldolase"/>
    <property type="match status" value="1"/>
</dbReference>
<dbReference type="Gene3D" id="3.20.20.70">
    <property type="entry name" value="Aldolase class I"/>
    <property type="match status" value="1"/>
</dbReference>
<evidence type="ECO:0000256" key="3">
    <source>
        <dbReference type="ARBA" id="ARBA00007592"/>
    </source>
</evidence>
<keyword evidence="8 12" id="KW-0457">Lysine biosynthesis</keyword>
<evidence type="ECO:0000256" key="10">
    <source>
        <dbReference type="ARBA" id="ARBA00023270"/>
    </source>
</evidence>
<feature type="site" description="Part of a proton relay during catalysis" evidence="12">
    <location>
        <position position="108"/>
    </location>
</feature>
<dbReference type="GO" id="GO:0005829">
    <property type="term" value="C:cytosol"/>
    <property type="evidence" value="ECO:0007669"/>
    <property type="project" value="TreeGrafter"/>
</dbReference>
<dbReference type="InterPro" id="IPR020625">
    <property type="entry name" value="Schiff_base-form_aldolases_AS"/>
</dbReference>
<dbReference type="PROSITE" id="PS00666">
    <property type="entry name" value="DHDPS_2"/>
    <property type="match status" value="1"/>
</dbReference>
<keyword evidence="7 12" id="KW-0220">Diaminopimelate biosynthesis</keyword>
<evidence type="ECO:0000256" key="5">
    <source>
        <dbReference type="ARBA" id="ARBA00022490"/>
    </source>
</evidence>
<dbReference type="HAMAP" id="MF_00418">
    <property type="entry name" value="DapA"/>
    <property type="match status" value="1"/>
</dbReference>
<dbReference type="eggNOG" id="COG0329">
    <property type="taxonomic scope" value="Bacteria"/>
</dbReference>
<protein>
    <recommendedName>
        <fullName evidence="4 12">4-hydroxy-tetrahydrodipicolinate synthase</fullName>
        <shortName evidence="12">HTPA synthase</shortName>
        <ecNumber evidence="4 12">4.3.3.7</ecNumber>
    </recommendedName>
</protein>
<sequence length="289" mass="30676">MNFGKVLTAMVTPFDNRGNLDLEKTTQLVEYLINNGSDGLVIAGTTGESPTLTSEEKVALYNHVVKVVNKRIPVIAGTGSNNTHASIELTKKAEQAGVDGIMLVAPYYNKPSQEGLYQHFSSIAKETSLPIMLYNIPGRSVINVGADTLVRLSEIDNIVSVKDASGDLDQMTDVVARTGDDFSVYTGEDSMTLPSVAVGATGVVSVSAHVIGNEMQEMLGALESGDAKKAAKLHQKIVPVMNACFMAPSPTPVKTALQMKGMDVGGVRLPLIPLTAEERNTLSDALNSL</sequence>
<keyword evidence="6 12" id="KW-0028">Amino-acid biosynthesis</keyword>
<comment type="catalytic activity">
    <reaction evidence="11 12">
        <text>L-aspartate 4-semialdehyde + pyruvate = (2S,4S)-4-hydroxy-2,3,4,5-tetrahydrodipicolinate + H2O + H(+)</text>
        <dbReference type="Rhea" id="RHEA:34171"/>
        <dbReference type="ChEBI" id="CHEBI:15361"/>
        <dbReference type="ChEBI" id="CHEBI:15377"/>
        <dbReference type="ChEBI" id="CHEBI:15378"/>
        <dbReference type="ChEBI" id="CHEBI:67139"/>
        <dbReference type="ChEBI" id="CHEBI:537519"/>
        <dbReference type="EC" id="4.3.3.7"/>
    </reaction>
</comment>
<dbReference type="RefSeq" id="WP_407946871.1">
    <property type="nucleotide sequence ID" value="NZ_AVPF01000124.1"/>
</dbReference>
<evidence type="ECO:0000256" key="14">
    <source>
        <dbReference type="PIRSR" id="PIRSR001365-1"/>
    </source>
</evidence>
<dbReference type="GO" id="GO:0019877">
    <property type="term" value="P:diaminopimelate biosynthetic process"/>
    <property type="evidence" value="ECO:0007669"/>
    <property type="project" value="UniProtKB-UniRule"/>
</dbReference>
<name>A0A0A5FR64_9BACI</name>
<organism evidence="16 17">
    <name type="scientific">Pontibacillus marinus BH030004 = DSM 16465</name>
    <dbReference type="NCBI Taxonomy" id="1385511"/>
    <lineage>
        <taxon>Bacteria</taxon>
        <taxon>Bacillati</taxon>
        <taxon>Bacillota</taxon>
        <taxon>Bacilli</taxon>
        <taxon>Bacillales</taxon>
        <taxon>Bacillaceae</taxon>
        <taxon>Pontibacillus</taxon>
    </lineage>
</organism>
<keyword evidence="17" id="KW-1185">Reference proteome</keyword>
<feature type="active site" description="Proton donor/acceptor" evidence="12 14">
    <location>
        <position position="134"/>
    </location>
</feature>
<dbReference type="STRING" id="1385511.GCA_000425225_01097"/>
<comment type="similarity">
    <text evidence="3 12 13">Belongs to the DapA family.</text>
</comment>
<dbReference type="NCBIfam" id="TIGR00674">
    <property type="entry name" value="dapA"/>
    <property type="match status" value="1"/>
</dbReference>
<comment type="caution">
    <text evidence="12">Was originally thought to be a dihydrodipicolinate synthase (DHDPS), catalyzing the condensation of (S)-aspartate-beta-semialdehyde [(S)-ASA] and pyruvate to dihydrodipicolinate (DHDP). However, it was shown in E.coli that the product of the enzymatic reaction is not dihydrodipicolinate but in fact (4S)-4-hydroxy-2,3,4,5-tetrahydro-(2S)-dipicolinic acid (HTPA), and that the consecutive dehydration reaction leading to DHDP is not spontaneous but catalyzed by DapB.</text>
</comment>
<evidence type="ECO:0000256" key="15">
    <source>
        <dbReference type="PIRSR" id="PIRSR001365-2"/>
    </source>
</evidence>
<dbReference type="PANTHER" id="PTHR12128">
    <property type="entry name" value="DIHYDRODIPICOLINATE SYNTHASE"/>
    <property type="match status" value="1"/>
</dbReference>
<dbReference type="GO" id="GO:0008840">
    <property type="term" value="F:4-hydroxy-tetrahydrodipicolinate synthase activity"/>
    <property type="evidence" value="ECO:0007669"/>
    <property type="project" value="UniProtKB-UniRule"/>
</dbReference>
<comment type="caution">
    <text evidence="16">The sequence shown here is derived from an EMBL/GenBank/DDBJ whole genome shotgun (WGS) entry which is preliminary data.</text>
</comment>
<reference evidence="16 17" key="1">
    <citation type="submission" date="2013-08" db="EMBL/GenBank/DDBJ databases">
        <authorList>
            <person name="Huang J."/>
            <person name="Wang G."/>
        </authorList>
    </citation>
    <scope>NUCLEOTIDE SEQUENCE [LARGE SCALE GENOMIC DNA]</scope>
    <source>
        <strain evidence="16 17">BH030004</strain>
    </source>
</reference>
<proteinExistence type="inferred from homology"/>
<evidence type="ECO:0000256" key="9">
    <source>
        <dbReference type="ARBA" id="ARBA00023239"/>
    </source>
</evidence>
<dbReference type="UniPathway" id="UPA00034">
    <property type="reaction ID" value="UER00017"/>
</dbReference>
<dbReference type="InterPro" id="IPR013785">
    <property type="entry name" value="Aldolase_TIM"/>
</dbReference>
<evidence type="ECO:0000256" key="8">
    <source>
        <dbReference type="ARBA" id="ARBA00023154"/>
    </source>
</evidence>
<evidence type="ECO:0000256" key="7">
    <source>
        <dbReference type="ARBA" id="ARBA00022915"/>
    </source>
</evidence>
<feature type="binding site" evidence="12 15">
    <location>
        <position position="204"/>
    </location>
    <ligand>
        <name>pyruvate</name>
        <dbReference type="ChEBI" id="CHEBI:15361"/>
    </ligand>
</feature>
<keyword evidence="5 12" id="KW-0963">Cytoplasm</keyword>
<evidence type="ECO:0000256" key="6">
    <source>
        <dbReference type="ARBA" id="ARBA00022605"/>
    </source>
</evidence>
<comment type="subunit">
    <text evidence="12">Homotetramer; dimer of dimers.</text>
</comment>
<dbReference type="PRINTS" id="PR00146">
    <property type="entry name" value="DHPICSNTHASE"/>
</dbReference>
<comment type="function">
    <text evidence="1 12">Catalyzes the condensation of (S)-aspartate-beta-semialdehyde [(S)-ASA] and pyruvate to 4-hydroxy-tetrahydrodipicolinate (HTPA).</text>
</comment>
<evidence type="ECO:0000256" key="11">
    <source>
        <dbReference type="ARBA" id="ARBA00047836"/>
    </source>
</evidence>
<gene>
    <name evidence="12" type="primary">dapA</name>
    <name evidence="16" type="ORF">N783_05030</name>
</gene>
<dbReference type="PANTHER" id="PTHR12128:SF66">
    <property type="entry name" value="4-HYDROXY-2-OXOGLUTARATE ALDOLASE, MITOCHONDRIAL"/>
    <property type="match status" value="1"/>
</dbReference>
<evidence type="ECO:0000256" key="13">
    <source>
        <dbReference type="PIRNR" id="PIRNR001365"/>
    </source>
</evidence>
<dbReference type="InterPro" id="IPR002220">
    <property type="entry name" value="DapA-like"/>
</dbReference>
<feature type="active site" description="Schiff-base intermediate with substrate" evidence="12 14">
    <location>
        <position position="162"/>
    </location>
</feature>
<evidence type="ECO:0000256" key="4">
    <source>
        <dbReference type="ARBA" id="ARBA00012086"/>
    </source>
</evidence>
<feature type="binding site" evidence="12 15">
    <location>
        <position position="46"/>
    </location>
    <ligand>
        <name>pyruvate</name>
        <dbReference type="ChEBI" id="CHEBI:15361"/>
    </ligand>
</feature>
<dbReference type="EC" id="4.3.3.7" evidence="4 12"/>
<dbReference type="InterPro" id="IPR020624">
    <property type="entry name" value="Schiff_base-form_aldolases_CS"/>
</dbReference>
<dbReference type="CDD" id="cd00950">
    <property type="entry name" value="DHDPS"/>
    <property type="match status" value="1"/>
</dbReference>
<comment type="pathway">
    <text evidence="2 12">Amino-acid biosynthesis; L-lysine biosynthesis via DAP pathway; (S)-tetrahydrodipicolinate from L-aspartate: step 3/4.</text>
</comment>